<evidence type="ECO:0000313" key="3">
    <source>
        <dbReference type="Proteomes" id="UP000655443"/>
    </source>
</evidence>
<organism evidence="2 3">
    <name type="scientific">Streptomyces alanosinicus</name>
    <dbReference type="NCBI Taxonomy" id="68171"/>
    <lineage>
        <taxon>Bacteria</taxon>
        <taxon>Bacillati</taxon>
        <taxon>Actinomycetota</taxon>
        <taxon>Actinomycetes</taxon>
        <taxon>Kitasatosporales</taxon>
        <taxon>Streptomycetaceae</taxon>
        <taxon>Streptomyces</taxon>
    </lineage>
</organism>
<comment type="caution">
    <text evidence="2">The sequence shown here is derived from an EMBL/GenBank/DDBJ whole genome shotgun (WGS) entry which is preliminary data.</text>
</comment>
<reference evidence="2" key="1">
    <citation type="journal article" date="2014" name="Int. J. Syst. Evol. Microbiol.">
        <title>Complete genome sequence of Corynebacterium casei LMG S-19264T (=DSM 44701T), isolated from a smear-ripened cheese.</title>
        <authorList>
            <consortium name="US DOE Joint Genome Institute (JGI-PGF)"/>
            <person name="Walter F."/>
            <person name="Albersmeier A."/>
            <person name="Kalinowski J."/>
            <person name="Ruckert C."/>
        </authorList>
    </citation>
    <scope>NUCLEOTIDE SEQUENCE</scope>
    <source>
        <strain evidence="2">JCM 4714</strain>
    </source>
</reference>
<name>A0A918YMM1_9ACTN</name>
<keyword evidence="3" id="KW-1185">Reference proteome</keyword>
<dbReference type="AlphaFoldDB" id="A0A918YMM1"/>
<gene>
    <name evidence="2" type="ORF">GCM10010339_62750</name>
</gene>
<protein>
    <submittedName>
        <fullName evidence="2">Uncharacterized protein</fullName>
    </submittedName>
</protein>
<dbReference type="EMBL" id="BMVG01000020">
    <property type="protein sequence ID" value="GHE09655.1"/>
    <property type="molecule type" value="Genomic_DNA"/>
</dbReference>
<reference evidence="2" key="2">
    <citation type="submission" date="2020-09" db="EMBL/GenBank/DDBJ databases">
        <authorList>
            <person name="Sun Q."/>
            <person name="Ohkuma M."/>
        </authorList>
    </citation>
    <scope>NUCLEOTIDE SEQUENCE</scope>
    <source>
        <strain evidence="2">JCM 4714</strain>
    </source>
</reference>
<dbReference type="Proteomes" id="UP000655443">
    <property type="component" value="Unassembled WGS sequence"/>
</dbReference>
<keyword evidence="1" id="KW-0812">Transmembrane</keyword>
<feature type="transmembrane region" description="Helical" evidence="1">
    <location>
        <begin position="25"/>
        <end position="49"/>
    </location>
</feature>
<keyword evidence="1" id="KW-0472">Membrane</keyword>
<accession>A0A918YMM1</accession>
<feature type="transmembrane region" description="Helical" evidence="1">
    <location>
        <begin position="106"/>
        <end position="125"/>
    </location>
</feature>
<keyword evidence="1" id="KW-1133">Transmembrane helix</keyword>
<sequence>MLCPYETVSSPGVTDTDAPRANRDLLIGSWIFAIPAICGFLLALGLMLVPPSYDNNGAFQEPMSCGVPALFDQQAFTKQEYGSDAGLDELGTSGCAATVSAREHQAVGALAVATPLGLLALALHLHRRTAPACS</sequence>
<evidence type="ECO:0000313" key="2">
    <source>
        <dbReference type="EMBL" id="GHE09655.1"/>
    </source>
</evidence>
<evidence type="ECO:0000256" key="1">
    <source>
        <dbReference type="SAM" id="Phobius"/>
    </source>
</evidence>
<proteinExistence type="predicted"/>